<feature type="chain" id="PRO_5042079313" evidence="1">
    <location>
        <begin position="21"/>
        <end position="77"/>
    </location>
</feature>
<proteinExistence type="predicted"/>
<keyword evidence="3" id="KW-1185">Reference proteome</keyword>
<dbReference type="Proteomes" id="UP001283361">
    <property type="component" value="Unassembled WGS sequence"/>
</dbReference>
<keyword evidence="1" id="KW-0732">Signal</keyword>
<evidence type="ECO:0000313" key="3">
    <source>
        <dbReference type="Proteomes" id="UP001283361"/>
    </source>
</evidence>
<evidence type="ECO:0000256" key="1">
    <source>
        <dbReference type="SAM" id="SignalP"/>
    </source>
</evidence>
<accession>A0AAE0ZEI8</accession>
<sequence length="77" mass="8080">MKTTLTLLLVTSVYIASAAGSACIEDKAGDADGNPCMSPFIYSGTFNGDLTFCCEFGFTSVSTQIVNGVKEFTCTCN</sequence>
<evidence type="ECO:0000313" key="2">
    <source>
        <dbReference type="EMBL" id="KAK3767306.1"/>
    </source>
</evidence>
<dbReference type="PROSITE" id="PS51257">
    <property type="entry name" value="PROKAR_LIPOPROTEIN"/>
    <property type="match status" value="1"/>
</dbReference>
<organism evidence="2 3">
    <name type="scientific">Elysia crispata</name>
    <name type="common">lettuce slug</name>
    <dbReference type="NCBI Taxonomy" id="231223"/>
    <lineage>
        <taxon>Eukaryota</taxon>
        <taxon>Metazoa</taxon>
        <taxon>Spiralia</taxon>
        <taxon>Lophotrochozoa</taxon>
        <taxon>Mollusca</taxon>
        <taxon>Gastropoda</taxon>
        <taxon>Heterobranchia</taxon>
        <taxon>Euthyneura</taxon>
        <taxon>Panpulmonata</taxon>
        <taxon>Sacoglossa</taxon>
        <taxon>Placobranchoidea</taxon>
        <taxon>Plakobranchidae</taxon>
        <taxon>Elysia</taxon>
    </lineage>
</organism>
<protein>
    <submittedName>
        <fullName evidence="2">Uncharacterized protein</fullName>
    </submittedName>
</protein>
<reference evidence="2" key="1">
    <citation type="journal article" date="2023" name="G3 (Bethesda)">
        <title>A reference genome for the long-term kleptoplast-retaining sea slug Elysia crispata morphotype clarki.</title>
        <authorList>
            <person name="Eastman K.E."/>
            <person name="Pendleton A.L."/>
            <person name="Shaikh M.A."/>
            <person name="Suttiyut T."/>
            <person name="Ogas R."/>
            <person name="Tomko P."/>
            <person name="Gavelis G."/>
            <person name="Widhalm J.R."/>
            <person name="Wisecaver J.H."/>
        </authorList>
    </citation>
    <scope>NUCLEOTIDE SEQUENCE</scope>
    <source>
        <strain evidence="2">ECLA1</strain>
    </source>
</reference>
<comment type="caution">
    <text evidence="2">The sequence shown here is derived from an EMBL/GenBank/DDBJ whole genome shotgun (WGS) entry which is preliminary data.</text>
</comment>
<dbReference type="AlphaFoldDB" id="A0AAE0ZEI8"/>
<dbReference type="EMBL" id="JAWDGP010004156">
    <property type="protein sequence ID" value="KAK3767306.1"/>
    <property type="molecule type" value="Genomic_DNA"/>
</dbReference>
<name>A0AAE0ZEI8_9GAST</name>
<gene>
    <name evidence="2" type="ORF">RRG08_050857</name>
</gene>
<feature type="signal peptide" evidence="1">
    <location>
        <begin position="1"/>
        <end position="20"/>
    </location>
</feature>